<dbReference type="Pfam" id="PF01554">
    <property type="entry name" value="MatE"/>
    <property type="match status" value="2"/>
</dbReference>
<evidence type="ECO:0000256" key="5">
    <source>
        <dbReference type="ARBA" id="ARBA00022448"/>
    </source>
</evidence>
<evidence type="ECO:0000313" key="15">
    <source>
        <dbReference type="Proteomes" id="UP001519342"/>
    </source>
</evidence>
<comment type="subcellular location">
    <subcellularLocation>
        <location evidence="2">Cell membrane</location>
        <topology evidence="2">Multi-pass membrane protein</topology>
    </subcellularLocation>
</comment>
<keyword evidence="5" id="KW-0813">Transport</keyword>
<dbReference type="RefSeq" id="WP_209510454.1">
    <property type="nucleotide sequence ID" value="NZ_JAGGKS010000001.1"/>
</dbReference>
<protein>
    <recommendedName>
        <fullName evidence="4">Probable multidrug resistance protein NorM</fullName>
    </recommendedName>
    <alternativeName>
        <fullName evidence="12">Multidrug-efflux transporter</fullName>
    </alternativeName>
</protein>
<dbReference type="NCBIfam" id="TIGR00797">
    <property type="entry name" value="matE"/>
    <property type="match status" value="1"/>
</dbReference>
<dbReference type="InterPro" id="IPR002528">
    <property type="entry name" value="MATE_fam"/>
</dbReference>
<evidence type="ECO:0000313" key="14">
    <source>
        <dbReference type="EMBL" id="MBP1924709.1"/>
    </source>
</evidence>
<keyword evidence="7" id="KW-1003">Cell membrane</keyword>
<proteinExistence type="inferred from homology"/>
<feature type="transmembrane region" description="Helical" evidence="13">
    <location>
        <begin position="20"/>
        <end position="39"/>
    </location>
</feature>
<evidence type="ECO:0000256" key="1">
    <source>
        <dbReference type="ARBA" id="ARBA00003408"/>
    </source>
</evidence>
<dbReference type="InterPro" id="IPR050222">
    <property type="entry name" value="MATE_MdtK"/>
</dbReference>
<evidence type="ECO:0000256" key="4">
    <source>
        <dbReference type="ARBA" id="ARBA00020268"/>
    </source>
</evidence>
<evidence type="ECO:0000256" key="10">
    <source>
        <dbReference type="ARBA" id="ARBA00023065"/>
    </source>
</evidence>
<comment type="function">
    <text evidence="1">Multidrug efflux pump.</text>
</comment>
<keyword evidence="15" id="KW-1185">Reference proteome</keyword>
<feature type="transmembrane region" description="Helical" evidence="13">
    <location>
        <begin position="324"/>
        <end position="343"/>
    </location>
</feature>
<evidence type="ECO:0000256" key="2">
    <source>
        <dbReference type="ARBA" id="ARBA00004651"/>
    </source>
</evidence>
<evidence type="ECO:0000256" key="7">
    <source>
        <dbReference type="ARBA" id="ARBA00022475"/>
    </source>
</evidence>
<sequence>MNNPEKKNKMATESVSKLVITMSLPPIVSMFIQSMYNVVDSIFVSRISMDALTSVSLAFPLQMIIVSLFVGTGAGISSLISRRLGEGNQEAASKAANHGLVINIFYSLVMAVIGIFFVKQFTSIFTNEPNLQNLTTQYLQIILIVSFGSFITQAGISILQATGNTFIPMITQLVGAITNIILDPILIFGWFGIPALGIRGAAIATVIGQFASFVLTMKILFKDSHLLNLNLKGFTLNYKTIKDIYVVGLPAIIMQALASVMVSGLNIILISFSSAAVAVLGIYFKLQSFIFMPIFGLAQGFRPIIGYNFGAKNKDRVLEAFKTAIIISVSIMFIGTIIFQVFTTELLSLFDSNDEMMLIGINALKIISLTFVVAAVGITISTTFQAFGKGILSLMISFTRQIIILLPAAYILSRFYGLNAIWYSFIISEIISVGIAIPVLFIYLEGIFKTWKN</sequence>
<dbReference type="Proteomes" id="UP001519342">
    <property type="component" value="Unassembled WGS sequence"/>
</dbReference>
<evidence type="ECO:0000256" key="13">
    <source>
        <dbReference type="SAM" id="Phobius"/>
    </source>
</evidence>
<feature type="transmembrane region" description="Helical" evidence="13">
    <location>
        <begin position="59"/>
        <end position="80"/>
    </location>
</feature>
<comment type="caution">
    <text evidence="14">The sequence shown here is derived from an EMBL/GenBank/DDBJ whole genome shotgun (WGS) entry which is preliminary data.</text>
</comment>
<feature type="transmembrane region" description="Helical" evidence="13">
    <location>
        <begin position="100"/>
        <end position="118"/>
    </location>
</feature>
<feature type="transmembrane region" description="Helical" evidence="13">
    <location>
        <begin position="173"/>
        <end position="193"/>
    </location>
</feature>
<keyword evidence="9 13" id="KW-1133">Transmembrane helix</keyword>
<dbReference type="PIRSF" id="PIRSF006603">
    <property type="entry name" value="DinF"/>
    <property type="match status" value="1"/>
</dbReference>
<feature type="transmembrane region" description="Helical" evidence="13">
    <location>
        <begin position="138"/>
        <end position="161"/>
    </location>
</feature>
<dbReference type="CDD" id="cd13144">
    <property type="entry name" value="MATE_like_4"/>
    <property type="match status" value="1"/>
</dbReference>
<reference evidence="14 15" key="1">
    <citation type="submission" date="2021-03" db="EMBL/GenBank/DDBJ databases">
        <title>Genomic Encyclopedia of Type Strains, Phase IV (KMG-IV): sequencing the most valuable type-strain genomes for metagenomic binning, comparative biology and taxonomic classification.</title>
        <authorList>
            <person name="Goeker M."/>
        </authorList>
    </citation>
    <scope>NUCLEOTIDE SEQUENCE [LARGE SCALE GENOMIC DNA]</scope>
    <source>
        <strain evidence="14 15">DSM 24004</strain>
    </source>
</reference>
<name>A0ABS4GAJ4_9FIRM</name>
<keyword evidence="10" id="KW-0406">Ion transport</keyword>
<feature type="transmembrane region" description="Helical" evidence="13">
    <location>
        <begin position="421"/>
        <end position="444"/>
    </location>
</feature>
<organism evidence="14 15">
    <name type="scientific">Sedimentibacter acidaminivorans</name>
    <dbReference type="NCBI Taxonomy" id="913099"/>
    <lineage>
        <taxon>Bacteria</taxon>
        <taxon>Bacillati</taxon>
        <taxon>Bacillota</taxon>
        <taxon>Tissierellia</taxon>
        <taxon>Sedimentibacter</taxon>
    </lineage>
</organism>
<evidence type="ECO:0000256" key="8">
    <source>
        <dbReference type="ARBA" id="ARBA00022692"/>
    </source>
</evidence>
<dbReference type="EMBL" id="JAGGKS010000001">
    <property type="protein sequence ID" value="MBP1924709.1"/>
    <property type="molecule type" value="Genomic_DNA"/>
</dbReference>
<keyword evidence="8 13" id="KW-0812">Transmembrane</keyword>
<feature type="transmembrane region" description="Helical" evidence="13">
    <location>
        <begin position="391"/>
        <end position="415"/>
    </location>
</feature>
<feature type="transmembrane region" description="Helical" evidence="13">
    <location>
        <begin position="363"/>
        <end position="384"/>
    </location>
</feature>
<dbReference type="PANTHER" id="PTHR43298">
    <property type="entry name" value="MULTIDRUG RESISTANCE PROTEIN NORM-RELATED"/>
    <property type="match status" value="1"/>
</dbReference>
<gene>
    <name evidence="14" type="ORF">J2Z76_000562</name>
</gene>
<dbReference type="PANTHER" id="PTHR43298:SF2">
    <property type="entry name" value="FMN_FAD EXPORTER YEEO-RELATED"/>
    <property type="match status" value="1"/>
</dbReference>
<evidence type="ECO:0000256" key="12">
    <source>
        <dbReference type="ARBA" id="ARBA00031636"/>
    </source>
</evidence>
<feature type="transmembrane region" description="Helical" evidence="13">
    <location>
        <begin position="199"/>
        <end position="221"/>
    </location>
</feature>
<accession>A0ABS4GAJ4</accession>
<evidence type="ECO:0000256" key="3">
    <source>
        <dbReference type="ARBA" id="ARBA00010199"/>
    </source>
</evidence>
<evidence type="ECO:0000256" key="9">
    <source>
        <dbReference type="ARBA" id="ARBA00022989"/>
    </source>
</evidence>
<comment type="similarity">
    <text evidence="3">Belongs to the multi antimicrobial extrusion (MATE) (TC 2.A.66.1) family.</text>
</comment>
<dbReference type="InterPro" id="IPR048279">
    <property type="entry name" value="MdtK-like"/>
</dbReference>
<keyword evidence="11 13" id="KW-0472">Membrane</keyword>
<evidence type="ECO:0000256" key="6">
    <source>
        <dbReference type="ARBA" id="ARBA00022449"/>
    </source>
</evidence>
<evidence type="ECO:0000256" key="11">
    <source>
        <dbReference type="ARBA" id="ARBA00023136"/>
    </source>
</evidence>
<feature type="transmembrane region" description="Helical" evidence="13">
    <location>
        <begin position="267"/>
        <end position="284"/>
    </location>
</feature>
<keyword evidence="6" id="KW-0050">Antiport</keyword>